<accession>A0A7I8L9P5</accession>
<dbReference type="InterPro" id="IPR011598">
    <property type="entry name" value="bHLH_dom"/>
</dbReference>
<keyword evidence="2" id="KW-0805">Transcription regulation</keyword>
<dbReference type="AlphaFoldDB" id="A0A7I8L9P5"/>
<organism evidence="6 7">
    <name type="scientific">Spirodela intermedia</name>
    <name type="common">Intermediate duckweed</name>
    <dbReference type="NCBI Taxonomy" id="51605"/>
    <lineage>
        <taxon>Eukaryota</taxon>
        <taxon>Viridiplantae</taxon>
        <taxon>Streptophyta</taxon>
        <taxon>Embryophyta</taxon>
        <taxon>Tracheophyta</taxon>
        <taxon>Spermatophyta</taxon>
        <taxon>Magnoliopsida</taxon>
        <taxon>Liliopsida</taxon>
        <taxon>Araceae</taxon>
        <taxon>Lemnoideae</taxon>
        <taxon>Spirodela</taxon>
    </lineage>
</organism>
<comment type="similarity">
    <text evidence="1">Belongs to the bHLH protein family.</text>
</comment>
<feature type="coiled-coil region" evidence="4">
    <location>
        <begin position="110"/>
        <end position="168"/>
    </location>
</feature>
<dbReference type="EMBL" id="LR746275">
    <property type="protein sequence ID" value="CAA7406366.1"/>
    <property type="molecule type" value="Genomic_DNA"/>
</dbReference>
<dbReference type="OrthoDB" id="515493at2759"/>
<dbReference type="Pfam" id="PF00010">
    <property type="entry name" value="HLH"/>
    <property type="match status" value="1"/>
</dbReference>
<dbReference type="PANTHER" id="PTHR46133">
    <property type="entry name" value="BHLH TRANSCRIPTION FACTOR"/>
    <property type="match status" value="1"/>
</dbReference>
<dbReference type="CDD" id="cd11446">
    <property type="entry name" value="bHLH_AtILR3_like"/>
    <property type="match status" value="1"/>
</dbReference>
<dbReference type="InterPro" id="IPR044818">
    <property type="entry name" value="ILR3-like"/>
</dbReference>
<keyword evidence="4" id="KW-0175">Coiled coil</keyword>
<protein>
    <recommendedName>
        <fullName evidence="5">BHLH domain-containing protein</fullName>
    </recommendedName>
</protein>
<dbReference type="SMART" id="SM00353">
    <property type="entry name" value="HLH"/>
    <property type="match status" value="1"/>
</dbReference>
<dbReference type="Gene3D" id="4.10.280.10">
    <property type="entry name" value="Helix-loop-helix DNA-binding domain"/>
    <property type="match status" value="1"/>
</dbReference>
<sequence length="235" mass="25963">MGSGPNTGGGWFLDYGGLEDEVQGANFIWQTDIGDDPTHPSVLGLDLLSRGENNFDHASKKRNRAGSPAKPGTKACREKMRRDKLNDRFLELLSILEPGRPPKVDKAAILSDAARRLAQLRLEAEKLRESNEALLSDIKALKAEKMELRDEKVKLKAEKDRIEQMLNDAGMPPRVPPFVPHHTGAPPSFPAAAFVACNKNVPFANYPPPHLAMWQWLPPTAVDTSQDHVLRPPVA</sequence>
<evidence type="ECO:0000256" key="1">
    <source>
        <dbReference type="ARBA" id="ARBA00005510"/>
    </source>
</evidence>
<evidence type="ECO:0000256" key="2">
    <source>
        <dbReference type="ARBA" id="ARBA00023015"/>
    </source>
</evidence>
<dbReference type="PROSITE" id="PS50888">
    <property type="entry name" value="BHLH"/>
    <property type="match status" value="1"/>
</dbReference>
<dbReference type="InterPro" id="IPR036638">
    <property type="entry name" value="HLH_DNA-bd_sf"/>
</dbReference>
<evidence type="ECO:0000313" key="6">
    <source>
        <dbReference type="EMBL" id="CAA7406366.1"/>
    </source>
</evidence>
<keyword evidence="7" id="KW-1185">Reference proteome</keyword>
<evidence type="ECO:0000256" key="3">
    <source>
        <dbReference type="ARBA" id="ARBA00023163"/>
    </source>
</evidence>
<dbReference type="GO" id="GO:0046983">
    <property type="term" value="F:protein dimerization activity"/>
    <property type="evidence" value="ECO:0007669"/>
    <property type="project" value="InterPro"/>
</dbReference>
<evidence type="ECO:0000313" key="7">
    <source>
        <dbReference type="Proteomes" id="UP000663760"/>
    </source>
</evidence>
<keyword evidence="3" id="KW-0804">Transcription</keyword>
<dbReference type="Proteomes" id="UP000663760">
    <property type="component" value="Chromosome 12"/>
</dbReference>
<evidence type="ECO:0000256" key="4">
    <source>
        <dbReference type="SAM" id="Coils"/>
    </source>
</evidence>
<dbReference type="SUPFAM" id="SSF47459">
    <property type="entry name" value="HLH, helix-loop-helix DNA-binding domain"/>
    <property type="match status" value="1"/>
</dbReference>
<gene>
    <name evidence="6" type="ORF">SI8410_12017044</name>
</gene>
<reference evidence="6" key="1">
    <citation type="submission" date="2020-02" db="EMBL/GenBank/DDBJ databases">
        <authorList>
            <person name="Scholz U."/>
            <person name="Mascher M."/>
            <person name="Fiebig A."/>
        </authorList>
    </citation>
    <scope>NUCLEOTIDE SEQUENCE</scope>
</reference>
<dbReference type="GO" id="GO:0003700">
    <property type="term" value="F:DNA-binding transcription factor activity"/>
    <property type="evidence" value="ECO:0007669"/>
    <property type="project" value="InterPro"/>
</dbReference>
<proteinExistence type="inferred from homology"/>
<name>A0A7I8L9P5_SPIIN</name>
<feature type="domain" description="BHLH" evidence="5">
    <location>
        <begin position="69"/>
        <end position="120"/>
    </location>
</feature>
<dbReference type="PANTHER" id="PTHR46133:SF8">
    <property type="entry name" value="TRANSCRIPTION FACTOR ILR3-LIKE"/>
    <property type="match status" value="1"/>
</dbReference>
<evidence type="ECO:0000259" key="5">
    <source>
        <dbReference type="PROSITE" id="PS50888"/>
    </source>
</evidence>
<dbReference type="GO" id="GO:0006879">
    <property type="term" value="P:intracellular iron ion homeostasis"/>
    <property type="evidence" value="ECO:0007669"/>
    <property type="project" value="InterPro"/>
</dbReference>